<accession>A0ABY6D2K9</accession>
<evidence type="ECO:0000313" key="1">
    <source>
        <dbReference type="EMBL" id="UXX79984.1"/>
    </source>
</evidence>
<gene>
    <name evidence="1" type="ORF">N7E81_02545</name>
</gene>
<dbReference type="Pfam" id="PF20050">
    <property type="entry name" value="DUF6452"/>
    <property type="match status" value="1"/>
</dbReference>
<name>A0ABY6D2K9_9BACT</name>
<dbReference type="Proteomes" id="UP001062165">
    <property type="component" value="Chromosome"/>
</dbReference>
<organism evidence="1 2">
    <name type="scientific">Reichenbachiella carrageenanivorans</name>
    <dbReference type="NCBI Taxonomy" id="2979869"/>
    <lineage>
        <taxon>Bacteria</taxon>
        <taxon>Pseudomonadati</taxon>
        <taxon>Bacteroidota</taxon>
        <taxon>Cytophagia</taxon>
        <taxon>Cytophagales</taxon>
        <taxon>Reichenbachiellaceae</taxon>
        <taxon>Reichenbachiella</taxon>
    </lineage>
</organism>
<dbReference type="RefSeq" id="WP_263051714.1">
    <property type="nucleotide sequence ID" value="NZ_CP106735.1"/>
</dbReference>
<dbReference type="InterPro" id="IPR045607">
    <property type="entry name" value="DUF6452"/>
</dbReference>
<sequence>MNFKMRETVILCFGILMLWACGKEPDCNLSVPKSSIRVNFYNEDDSTAHYMKFVGVTECSTDQIFYTSADSLASFDLNLNPEAEQVTYVFVSSTSVDTLTLSYTKELEWLSEECGPSFFYDELNVEGSSYTYELVSTFIDVSIDENIKIYN</sequence>
<reference evidence="1" key="1">
    <citation type="submission" date="2022-10" db="EMBL/GenBank/DDBJ databases">
        <title>Comparative genomics and taxonomic characterization of three novel marine species of genus Reichenbachiella exhibiting antioxidant and polysaccharide degradation activities.</title>
        <authorList>
            <person name="Muhammad N."/>
            <person name="Lee Y.-J."/>
            <person name="Ko J."/>
            <person name="Kim S.-G."/>
        </authorList>
    </citation>
    <scope>NUCLEOTIDE SEQUENCE</scope>
    <source>
        <strain evidence="1">Wsw4-B4</strain>
    </source>
</reference>
<dbReference type="EMBL" id="CP106735">
    <property type="protein sequence ID" value="UXX79984.1"/>
    <property type="molecule type" value="Genomic_DNA"/>
</dbReference>
<protein>
    <submittedName>
        <fullName evidence="1">DUF6452 family protein</fullName>
    </submittedName>
</protein>
<keyword evidence="2" id="KW-1185">Reference proteome</keyword>
<evidence type="ECO:0000313" key="2">
    <source>
        <dbReference type="Proteomes" id="UP001062165"/>
    </source>
</evidence>
<proteinExistence type="predicted"/>